<protein>
    <recommendedName>
        <fullName evidence="2">histidine kinase</fullName>
        <ecNumber evidence="2">2.7.13.3</ecNumber>
    </recommendedName>
</protein>
<accession>A0A220MBL8</accession>
<evidence type="ECO:0000256" key="1">
    <source>
        <dbReference type="ARBA" id="ARBA00000085"/>
    </source>
</evidence>
<dbReference type="InterPro" id="IPR003661">
    <property type="entry name" value="HisK_dim/P_dom"/>
</dbReference>
<dbReference type="EMBL" id="CP018145">
    <property type="protein sequence ID" value="ASJ52396.1"/>
    <property type="molecule type" value="Genomic_DNA"/>
</dbReference>
<keyword evidence="6 13" id="KW-0418">Kinase</keyword>
<evidence type="ECO:0000256" key="6">
    <source>
        <dbReference type="ARBA" id="ARBA00022777"/>
    </source>
</evidence>
<dbReference type="Gene3D" id="1.10.287.130">
    <property type="match status" value="1"/>
</dbReference>
<dbReference type="Pfam" id="PF13426">
    <property type="entry name" value="PAS_9"/>
    <property type="match status" value="1"/>
</dbReference>
<evidence type="ECO:0000256" key="5">
    <source>
        <dbReference type="ARBA" id="ARBA00022741"/>
    </source>
</evidence>
<feature type="domain" description="PAS" evidence="11">
    <location>
        <begin position="11"/>
        <end position="81"/>
    </location>
</feature>
<dbReference type="InterPro" id="IPR035965">
    <property type="entry name" value="PAS-like_dom_sf"/>
</dbReference>
<evidence type="ECO:0000256" key="7">
    <source>
        <dbReference type="ARBA" id="ARBA00022840"/>
    </source>
</evidence>
<evidence type="ECO:0000256" key="4">
    <source>
        <dbReference type="ARBA" id="ARBA00022679"/>
    </source>
</evidence>
<dbReference type="Pfam" id="PF00512">
    <property type="entry name" value="HisKA"/>
    <property type="match status" value="1"/>
</dbReference>
<feature type="domain" description="PAC" evidence="12">
    <location>
        <begin position="203"/>
        <end position="253"/>
    </location>
</feature>
<dbReference type="GO" id="GO:0005524">
    <property type="term" value="F:ATP binding"/>
    <property type="evidence" value="ECO:0007669"/>
    <property type="project" value="UniProtKB-KW"/>
</dbReference>
<dbReference type="GO" id="GO:0006355">
    <property type="term" value="P:regulation of DNA-templated transcription"/>
    <property type="evidence" value="ECO:0007669"/>
    <property type="project" value="InterPro"/>
</dbReference>
<evidence type="ECO:0000256" key="2">
    <source>
        <dbReference type="ARBA" id="ARBA00012438"/>
    </source>
</evidence>
<dbReference type="InterPro" id="IPR000700">
    <property type="entry name" value="PAS-assoc_C"/>
</dbReference>
<evidence type="ECO:0000256" key="8">
    <source>
        <dbReference type="ARBA" id="ARBA00022969"/>
    </source>
</evidence>
<dbReference type="SMART" id="SM00091">
    <property type="entry name" value="PAS"/>
    <property type="match status" value="2"/>
</dbReference>
<dbReference type="PRINTS" id="PR00344">
    <property type="entry name" value="BCTRLSENSOR"/>
</dbReference>
<dbReference type="FunFam" id="1.10.287.130:FF:000040">
    <property type="entry name" value="PAS domain-containing sensor histidine kinase"/>
    <property type="match status" value="1"/>
</dbReference>
<dbReference type="SMART" id="SM00387">
    <property type="entry name" value="HATPase_c"/>
    <property type="match status" value="1"/>
</dbReference>
<feature type="domain" description="Histidine kinase" evidence="10">
    <location>
        <begin position="266"/>
        <end position="470"/>
    </location>
</feature>
<dbReference type="Gene3D" id="3.30.565.10">
    <property type="entry name" value="Histidine kinase-like ATPase, C-terminal domain"/>
    <property type="match status" value="1"/>
</dbReference>
<dbReference type="Proteomes" id="UP000197781">
    <property type="component" value="Chromosome"/>
</dbReference>
<sequence>MKNLLDSGWRSGHLYRSFFDQMIQATFLLDQFGRVFKGNPACQVLNGYSVEEWEGASFWKLAISEEQEMVRLQTQFAMNGDPRPFFTAFRHKDGTSIPVHITYGTFWEEGTSIGYYAMVQKLPAPFGDSYGSKQCRVLDISGEGAFIFRAGELQYVNQAGLQLVGASGLDELLWYPFQSFFHPRDEPKIKGLIRTLEEGETASPIEVELIRLDGSRTEVEVCGTSVTILDKLSMYILIRDITERKRAQEFLQNSEKLALVGQLAAGIAHEIRNPLTSLKGFVQLMQKDGMRKPEYFSIMSSELARIEMIVSELLVLAKPHTAVFEARDLSNLITHVVTLLETEAILKKVMIQVVFESEVPMIHCDENQLKQAFINFLKNGIEATAGNGEIVIRLRCEDDRVVIRFEDNGVGIPSHQLARLGEAFFTTKETGTGLGLMVSRKIIENHRGTLRFISTPGNGTAVEVCLPISS</sequence>
<name>A0A220MBL8_9BACL</name>
<dbReference type="PROSITE" id="PS50113">
    <property type="entry name" value="PAC"/>
    <property type="match status" value="1"/>
</dbReference>
<evidence type="ECO:0000259" key="10">
    <source>
        <dbReference type="PROSITE" id="PS50109"/>
    </source>
</evidence>
<dbReference type="EC" id="2.7.13.3" evidence="2"/>
<keyword evidence="4" id="KW-0808">Transferase</keyword>
<dbReference type="PANTHER" id="PTHR43065:SF34">
    <property type="entry name" value="SPORULATION KINASE A"/>
    <property type="match status" value="1"/>
</dbReference>
<dbReference type="Pfam" id="PF02518">
    <property type="entry name" value="HATPase_c"/>
    <property type="match status" value="1"/>
</dbReference>
<proteinExistence type="predicted"/>
<evidence type="ECO:0000256" key="3">
    <source>
        <dbReference type="ARBA" id="ARBA00022553"/>
    </source>
</evidence>
<keyword evidence="8" id="KW-0749">Sporulation</keyword>
<dbReference type="AlphaFoldDB" id="A0A220MBL8"/>
<evidence type="ECO:0000313" key="13">
    <source>
        <dbReference type="EMBL" id="ASJ52396.1"/>
    </source>
</evidence>
<evidence type="ECO:0000259" key="11">
    <source>
        <dbReference type="PROSITE" id="PS50112"/>
    </source>
</evidence>
<dbReference type="GO" id="GO:0030435">
    <property type="term" value="P:sporulation resulting in formation of a cellular spore"/>
    <property type="evidence" value="ECO:0007669"/>
    <property type="project" value="UniProtKB-KW"/>
</dbReference>
<dbReference type="Pfam" id="PF00989">
    <property type="entry name" value="PAS"/>
    <property type="match status" value="1"/>
</dbReference>
<dbReference type="InterPro" id="IPR013767">
    <property type="entry name" value="PAS_fold"/>
</dbReference>
<dbReference type="SUPFAM" id="SSF55874">
    <property type="entry name" value="ATPase domain of HSP90 chaperone/DNA topoisomerase II/histidine kinase"/>
    <property type="match status" value="1"/>
</dbReference>
<reference evidence="13 14" key="1">
    <citation type="submission" date="2016-11" db="EMBL/GenBank/DDBJ databases">
        <authorList>
            <person name="Jaros S."/>
            <person name="Januszkiewicz K."/>
            <person name="Wedrychowicz H."/>
        </authorList>
    </citation>
    <scope>NUCLEOTIDE SEQUENCE [LARGE SCALE GENOMIC DNA]</scope>
    <source>
        <strain evidence="13 14">NF2</strain>
    </source>
</reference>
<dbReference type="CDD" id="cd00075">
    <property type="entry name" value="HATPase"/>
    <property type="match status" value="1"/>
</dbReference>
<dbReference type="InterPro" id="IPR004358">
    <property type="entry name" value="Sig_transdc_His_kin-like_C"/>
</dbReference>
<keyword evidence="7" id="KW-0067">ATP-binding</keyword>
<dbReference type="InterPro" id="IPR000014">
    <property type="entry name" value="PAS"/>
</dbReference>
<dbReference type="SUPFAM" id="SSF47384">
    <property type="entry name" value="Homodimeric domain of signal transducing histidine kinase"/>
    <property type="match status" value="1"/>
</dbReference>
<dbReference type="InterPro" id="IPR036097">
    <property type="entry name" value="HisK_dim/P_sf"/>
</dbReference>
<evidence type="ECO:0000256" key="9">
    <source>
        <dbReference type="ARBA" id="ARBA00023012"/>
    </source>
</evidence>
<dbReference type="InterPro" id="IPR036890">
    <property type="entry name" value="HATPase_C_sf"/>
</dbReference>
<keyword evidence="3" id="KW-0597">Phosphoprotein</keyword>
<dbReference type="PROSITE" id="PS50112">
    <property type="entry name" value="PAS"/>
    <property type="match status" value="1"/>
</dbReference>
<dbReference type="InterPro" id="IPR003594">
    <property type="entry name" value="HATPase_dom"/>
</dbReference>
<dbReference type="RefSeq" id="WP_088906312.1">
    <property type="nucleotide sequence ID" value="NZ_CP018145.1"/>
</dbReference>
<organism evidence="13 14">
    <name type="scientific">Brevibacillus formosus</name>
    <dbReference type="NCBI Taxonomy" id="54913"/>
    <lineage>
        <taxon>Bacteria</taxon>
        <taxon>Bacillati</taxon>
        <taxon>Bacillota</taxon>
        <taxon>Bacilli</taxon>
        <taxon>Bacillales</taxon>
        <taxon>Paenibacillaceae</taxon>
        <taxon>Brevibacillus</taxon>
    </lineage>
</organism>
<evidence type="ECO:0000313" key="14">
    <source>
        <dbReference type="Proteomes" id="UP000197781"/>
    </source>
</evidence>
<dbReference type="CDD" id="cd00130">
    <property type="entry name" value="PAS"/>
    <property type="match status" value="2"/>
</dbReference>
<dbReference type="PROSITE" id="PS50109">
    <property type="entry name" value="HIS_KIN"/>
    <property type="match status" value="1"/>
</dbReference>
<dbReference type="GO" id="GO:0000155">
    <property type="term" value="F:phosphorelay sensor kinase activity"/>
    <property type="evidence" value="ECO:0007669"/>
    <property type="project" value="InterPro"/>
</dbReference>
<keyword evidence="9" id="KW-0902">Two-component regulatory system</keyword>
<dbReference type="KEGG" id="bfm:BP422_01875"/>
<keyword evidence="5" id="KW-0547">Nucleotide-binding</keyword>
<dbReference type="SUPFAM" id="SSF55785">
    <property type="entry name" value="PYP-like sensor domain (PAS domain)"/>
    <property type="match status" value="2"/>
</dbReference>
<gene>
    <name evidence="13" type="ORF">BP422_01875</name>
</gene>
<dbReference type="InterPro" id="IPR005467">
    <property type="entry name" value="His_kinase_dom"/>
</dbReference>
<dbReference type="NCBIfam" id="TIGR00229">
    <property type="entry name" value="sensory_box"/>
    <property type="match status" value="2"/>
</dbReference>
<dbReference type="SMART" id="SM00388">
    <property type="entry name" value="HisKA"/>
    <property type="match status" value="1"/>
</dbReference>
<dbReference type="CDD" id="cd00082">
    <property type="entry name" value="HisKA"/>
    <property type="match status" value="1"/>
</dbReference>
<comment type="catalytic activity">
    <reaction evidence="1">
        <text>ATP + protein L-histidine = ADP + protein N-phospho-L-histidine.</text>
        <dbReference type="EC" id="2.7.13.3"/>
    </reaction>
</comment>
<evidence type="ECO:0000259" key="12">
    <source>
        <dbReference type="PROSITE" id="PS50113"/>
    </source>
</evidence>
<dbReference type="PANTHER" id="PTHR43065">
    <property type="entry name" value="SENSOR HISTIDINE KINASE"/>
    <property type="match status" value="1"/>
</dbReference>
<dbReference type="Gene3D" id="3.30.450.20">
    <property type="entry name" value="PAS domain"/>
    <property type="match status" value="2"/>
</dbReference>